<evidence type="ECO:0000259" key="1">
    <source>
        <dbReference type="Pfam" id="PF00583"/>
    </source>
</evidence>
<dbReference type="Pfam" id="PF00583">
    <property type="entry name" value="Acetyltransf_1"/>
    <property type="match status" value="1"/>
</dbReference>
<dbReference type="KEGG" id="jda:BW727_100642"/>
<dbReference type="GO" id="GO:0016747">
    <property type="term" value="F:acyltransferase activity, transferring groups other than amino-acyl groups"/>
    <property type="evidence" value="ECO:0007669"/>
    <property type="project" value="InterPro"/>
</dbReference>
<accession>A0A1S6INA5</accession>
<dbReference type="InterPro" id="IPR016181">
    <property type="entry name" value="Acyl_CoA_acyltransferase"/>
</dbReference>
<sequence>MLISYNQSYEKIAMGLLSYIEDFKSVERLREAMDNYIQSEDRTLYLWKDGETENIVGIVGVEHSDVVVLVRHIAINPSFRQEGVVYQILDKLQTRFPDLAINGTLETVPLITKWAQKNNQLDNTVCE</sequence>
<dbReference type="SUPFAM" id="SSF55729">
    <property type="entry name" value="Acyl-CoA N-acyltransferases (Nat)"/>
    <property type="match status" value="1"/>
</dbReference>
<dbReference type="Proteomes" id="UP000188993">
    <property type="component" value="Chromosome"/>
</dbReference>
<keyword evidence="3" id="KW-1185">Reference proteome</keyword>
<dbReference type="STRING" id="708126.BW727_100642"/>
<dbReference type="InterPro" id="IPR000182">
    <property type="entry name" value="GNAT_dom"/>
</dbReference>
<dbReference type="AlphaFoldDB" id="A0A1S6INA5"/>
<name>A0A1S6INA5_9LACT</name>
<evidence type="ECO:0000313" key="3">
    <source>
        <dbReference type="Proteomes" id="UP000188993"/>
    </source>
</evidence>
<organism evidence="2 3">
    <name type="scientific">Jeotgalibaca dankookensis</name>
    <dbReference type="NCBI Taxonomy" id="708126"/>
    <lineage>
        <taxon>Bacteria</taxon>
        <taxon>Bacillati</taxon>
        <taxon>Bacillota</taxon>
        <taxon>Bacilli</taxon>
        <taxon>Lactobacillales</taxon>
        <taxon>Carnobacteriaceae</taxon>
        <taxon>Jeotgalibaca</taxon>
    </lineage>
</organism>
<proteinExistence type="predicted"/>
<dbReference type="EMBL" id="CP019728">
    <property type="protein sequence ID" value="AQS53035.1"/>
    <property type="molecule type" value="Genomic_DNA"/>
</dbReference>
<gene>
    <name evidence="2" type="ORF">BW727_100642</name>
</gene>
<protein>
    <recommendedName>
        <fullName evidence="1">N-acetyltransferase domain-containing protein</fullName>
    </recommendedName>
</protein>
<reference evidence="2 3" key="1">
    <citation type="journal article" date="2014" name="Int. J. Syst. Evol. Microbiol.">
        <title>Jeotgalibaca dankookensis gen. nov., sp. nov., a member of the family Carnobacteriaceae, isolated from seujeot (Korean traditional food).</title>
        <authorList>
            <person name="Lee D.G."/>
            <person name="Trujillo M.E."/>
            <person name="Kang H."/>
            <person name="Ahn T.Y."/>
        </authorList>
    </citation>
    <scope>NUCLEOTIDE SEQUENCE [LARGE SCALE GENOMIC DNA]</scope>
    <source>
        <strain evidence="2 3">EX-07</strain>
    </source>
</reference>
<dbReference type="RefSeq" id="WP_062472056.1">
    <property type="nucleotide sequence ID" value="NZ_BBYN01000037.1"/>
</dbReference>
<dbReference type="OrthoDB" id="2189687at2"/>
<feature type="domain" description="N-acetyltransferase" evidence="1">
    <location>
        <begin position="20"/>
        <end position="105"/>
    </location>
</feature>
<dbReference type="Gene3D" id="3.40.630.30">
    <property type="match status" value="1"/>
</dbReference>
<evidence type="ECO:0000313" key="2">
    <source>
        <dbReference type="EMBL" id="AQS53035.1"/>
    </source>
</evidence>